<protein>
    <submittedName>
        <fullName evidence="1">Uncharacterized protein</fullName>
    </submittedName>
</protein>
<dbReference type="Proteomes" id="UP000077315">
    <property type="component" value="Unassembled WGS sequence"/>
</dbReference>
<evidence type="ECO:0000313" key="2">
    <source>
        <dbReference type="Proteomes" id="UP000077315"/>
    </source>
</evidence>
<dbReference type="InParanoid" id="A0A162ZCF2"/>
<dbReference type="EMBL" id="KV441027">
    <property type="protein sequence ID" value="OAD65841.1"/>
    <property type="molecule type" value="Genomic_DNA"/>
</dbReference>
<accession>A0A162ZCF2</accession>
<dbReference type="RefSeq" id="XP_018283881.1">
    <property type="nucleotide sequence ID" value="XM_018433061.1"/>
</dbReference>
<dbReference type="VEuPathDB" id="FungiDB:PHYBLDRAFT_153099"/>
<keyword evidence="2" id="KW-1185">Reference proteome</keyword>
<dbReference type="GeneID" id="28993967"/>
<proteinExistence type="predicted"/>
<name>A0A162ZCF2_PHYB8</name>
<sequence>MNFLERSTFIDESGFDINARPPSGWSVKNKVKRSIFDENGGLIARKTEAYNSVPPKHLRAFV</sequence>
<gene>
    <name evidence="1" type="ORF">PHYBLDRAFT_153099</name>
</gene>
<evidence type="ECO:0000313" key="1">
    <source>
        <dbReference type="EMBL" id="OAD65841.1"/>
    </source>
</evidence>
<dbReference type="AlphaFoldDB" id="A0A162ZCF2"/>
<dbReference type="OrthoDB" id="5379619at2759"/>
<reference evidence="2" key="1">
    <citation type="submission" date="2015-06" db="EMBL/GenBank/DDBJ databases">
        <title>Expansion of signal transduction pathways in fungi by whole-genome duplication.</title>
        <authorList>
            <consortium name="DOE Joint Genome Institute"/>
            <person name="Corrochano L.M."/>
            <person name="Kuo A."/>
            <person name="Marcet-Houben M."/>
            <person name="Polaino S."/>
            <person name="Salamov A."/>
            <person name="Villalobos J.M."/>
            <person name="Alvarez M.I."/>
            <person name="Avalos J."/>
            <person name="Benito E.P."/>
            <person name="Benoit I."/>
            <person name="Burger G."/>
            <person name="Camino L.P."/>
            <person name="Canovas D."/>
            <person name="Cerda-Olmedo E."/>
            <person name="Cheng J.-F."/>
            <person name="Dominguez A."/>
            <person name="Elias M."/>
            <person name="Eslava A.P."/>
            <person name="Glaser F."/>
            <person name="Grimwood J."/>
            <person name="Gutierrez G."/>
            <person name="Heitman J."/>
            <person name="Henrissat B."/>
            <person name="Iturriaga E.A."/>
            <person name="Lang B.F."/>
            <person name="Lavin J.L."/>
            <person name="Lee S."/>
            <person name="Li W."/>
            <person name="Lindquist E."/>
            <person name="Lopez-Garcia S."/>
            <person name="Luque E.M."/>
            <person name="Marcos A.T."/>
            <person name="Martin J."/>
            <person name="McCluskey K."/>
            <person name="Medina H.R."/>
            <person name="Miralles-Duran A."/>
            <person name="Miyazaki A."/>
            <person name="Munoz-Torres E."/>
            <person name="Oguiza J.A."/>
            <person name="Ohm R."/>
            <person name="Olmedo M."/>
            <person name="Orejas M."/>
            <person name="Ortiz-Castellanos L."/>
            <person name="Pisabarro A.G."/>
            <person name="Rodriguez-Romero J."/>
            <person name="Ruiz-Herrera J."/>
            <person name="Ruiz-Vazquez R."/>
            <person name="Sanz C."/>
            <person name="Schackwitz W."/>
            <person name="Schmutz J."/>
            <person name="Shahriari M."/>
            <person name="Shelest E."/>
            <person name="Silva-Franco F."/>
            <person name="Soanes D."/>
            <person name="Syed K."/>
            <person name="Tagua V.G."/>
            <person name="Talbot N.J."/>
            <person name="Thon M."/>
            <person name="De vries R.P."/>
            <person name="Wiebenga A."/>
            <person name="Yadav J.S."/>
            <person name="Braun E.L."/>
            <person name="Baker S."/>
            <person name="Garre V."/>
            <person name="Horwitz B."/>
            <person name="Torres-Martinez S."/>
            <person name="Idnurm A."/>
            <person name="Herrera-Estrella A."/>
            <person name="Gabaldon T."/>
            <person name="Grigoriev I.V."/>
        </authorList>
    </citation>
    <scope>NUCLEOTIDE SEQUENCE [LARGE SCALE GENOMIC DNA]</scope>
    <source>
        <strain evidence="2">NRRL 1555(-)</strain>
    </source>
</reference>
<organism evidence="1 2">
    <name type="scientific">Phycomyces blakesleeanus (strain ATCC 8743b / DSM 1359 / FGSC 10004 / NBRC 33097 / NRRL 1555)</name>
    <dbReference type="NCBI Taxonomy" id="763407"/>
    <lineage>
        <taxon>Eukaryota</taxon>
        <taxon>Fungi</taxon>
        <taxon>Fungi incertae sedis</taxon>
        <taxon>Mucoromycota</taxon>
        <taxon>Mucoromycotina</taxon>
        <taxon>Mucoromycetes</taxon>
        <taxon>Mucorales</taxon>
        <taxon>Phycomycetaceae</taxon>
        <taxon>Phycomyces</taxon>
    </lineage>
</organism>